<keyword evidence="1" id="KW-0238">DNA-binding</keyword>
<protein>
    <submittedName>
        <fullName evidence="2">Cupin domain-containing protein</fullName>
    </submittedName>
</protein>
<reference evidence="2" key="2">
    <citation type="submission" date="2020-01" db="EMBL/GenBank/DDBJ databases">
        <authorList>
            <person name="Campanaro S."/>
        </authorList>
    </citation>
    <scope>NUCLEOTIDE SEQUENCE</scope>
    <source>
        <strain evidence="2">AS06rmzACSIP_7</strain>
    </source>
</reference>
<dbReference type="GO" id="GO:0003677">
    <property type="term" value="F:DNA binding"/>
    <property type="evidence" value="ECO:0007669"/>
    <property type="project" value="UniProtKB-KW"/>
</dbReference>
<dbReference type="AlphaFoldDB" id="A0A351U7A8"/>
<proteinExistence type="predicted"/>
<dbReference type="GO" id="GO:0005829">
    <property type="term" value="C:cytosol"/>
    <property type="evidence" value="ECO:0007669"/>
    <property type="project" value="TreeGrafter"/>
</dbReference>
<dbReference type="SUPFAM" id="SSF47413">
    <property type="entry name" value="lambda repressor-like DNA-binding domains"/>
    <property type="match status" value="1"/>
</dbReference>
<organism evidence="2 3">
    <name type="scientific">Syntrophorhabdus aromaticivorans</name>
    <dbReference type="NCBI Taxonomy" id="328301"/>
    <lineage>
        <taxon>Bacteria</taxon>
        <taxon>Pseudomonadati</taxon>
        <taxon>Thermodesulfobacteriota</taxon>
        <taxon>Syntrophorhabdia</taxon>
        <taxon>Syntrophorhabdales</taxon>
        <taxon>Syntrophorhabdaceae</taxon>
        <taxon>Syntrophorhabdus</taxon>
    </lineage>
</organism>
<dbReference type="Pfam" id="PF07883">
    <property type="entry name" value="Cupin_2"/>
    <property type="match status" value="1"/>
</dbReference>
<dbReference type="InterPro" id="IPR014710">
    <property type="entry name" value="RmlC-like_jellyroll"/>
</dbReference>
<evidence type="ECO:0000256" key="1">
    <source>
        <dbReference type="ARBA" id="ARBA00023125"/>
    </source>
</evidence>
<dbReference type="PANTHER" id="PTHR46797">
    <property type="entry name" value="HTH-TYPE TRANSCRIPTIONAL REGULATOR"/>
    <property type="match status" value="1"/>
</dbReference>
<reference evidence="2" key="1">
    <citation type="journal article" date="2020" name="Biotechnol. Biofuels">
        <title>New insights from the biogas microbiome by comprehensive genome-resolved metagenomics of nearly 1600 species originating from multiple anaerobic digesters.</title>
        <authorList>
            <person name="Campanaro S."/>
            <person name="Treu L."/>
            <person name="Rodriguez-R L.M."/>
            <person name="Kovalovszki A."/>
            <person name="Ziels R.M."/>
            <person name="Maus I."/>
            <person name="Zhu X."/>
            <person name="Kougias P.G."/>
            <person name="Basile A."/>
            <person name="Luo G."/>
            <person name="Schluter A."/>
            <person name="Konstantinidis K.T."/>
            <person name="Angelidaki I."/>
        </authorList>
    </citation>
    <scope>NUCLEOTIDE SEQUENCE</scope>
    <source>
        <strain evidence="2">AS06rmzACSIP_7</strain>
    </source>
</reference>
<dbReference type="PROSITE" id="PS50943">
    <property type="entry name" value="HTH_CROC1"/>
    <property type="match status" value="1"/>
</dbReference>
<dbReference type="InterPro" id="IPR013096">
    <property type="entry name" value="Cupin_2"/>
</dbReference>
<dbReference type="SMART" id="SM00530">
    <property type="entry name" value="HTH_XRE"/>
    <property type="match status" value="1"/>
</dbReference>
<comment type="caution">
    <text evidence="2">The sequence shown here is derived from an EMBL/GenBank/DDBJ whole genome shotgun (WGS) entry which is preliminary data.</text>
</comment>
<accession>A0A351U7A8</accession>
<dbReference type="Gene3D" id="2.60.120.10">
    <property type="entry name" value="Jelly Rolls"/>
    <property type="match status" value="1"/>
</dbReference>
<dbReference type="CDD" id="cd02209">
    <property type="entry name" value="cupin_XRE_C"/>
    <property type="match status" value="1"/>
</dbReference>
<dbReference type="SUPFAM" id="SSF51182">
    <property type="entry name" value="RmlC-like cupins"/>
    <property type="match status" value="1"/>
</dbReference>
<dbReference type="InterPro" id="IPR001387">
    <property type="entry name" value="Cro/C1-type_HTH"/>
</dbReference>
<dbReference type="CDD" id="cd00093">
    <property type="entry name" value="HTH_XRE"/>
    <property type="match status" value="1"/>
</dbReference>
<dbReference type="Gene3D" id="1.10.260.40">
    <property type="entry name" value="lambda repressor-like DNA-binding domains"/>
    <property type="match status" value="1"/>
</dbReference>
<dbReference type="EMBL" id="JAAYEE010000167">
    <property type="protein sequence ID" value="NLW35758.1"/>
    <property type="molecule type" value="Genomic_DNA"/>
</dbReference>
<dbReference type="InterPro" id="IPR011051">
    <property type="entry name" value="RmlC_Cupin_sf"/>
</dbReference>
<dbReference type="InterPro" id="IPR010982">
    <property type="entry name" value="Lambda_DNA-bd_dom_sf"/>
</dbReference>
<dbReference type="PANTHER" id="PTHR46797:SF2">
    <property type="entry name" value="TRANSCRIPTIONAL REGULATOR"/>
    <property type="match status" value="1"/>
</dbReference>
<dbReference type="GO" id="GO:0003700">
    <property type="term" value="F:DNA-binding transcription factor activity"/>
    <property type="evidence" value="ECO:0007669"/>
    <property type="project" value="TreeGrafter"/>
</dbReference>
<evidence type="ECO:0000313" key="2">
    <source>
        <dbReference type="EMBL" id="NLW35758.1"/>
    </source>
</evidence>
<dbReference type="Proteomes" id="UP000777265">
    <property type="component" value="Unassembled WGS sequence"/>
</dbReference>
<dbReference type="STRING" id="909663.GCA_000512235_00036"/>
<evidence type="ECO:0000313" key="3">
    <source>
        <dbReference type="Proteomes" id="UP000777265"/>
    </source>
</evidence>
<gene>
    <name evidence="2" type="ORF">GXY80_09800</name>
</gene>
<dbReference type="InterPro" id="IPR050807">
    <property type="entry name" value="TransReg_Diox_bact_type"/>
</dbReference>
<dbReference type="Pfam" id="PF01381">
    <property type="entry name" value="HTH_3"/>
    <property type="match status" value="1"/>
</dbReference>
<sequence length="183" mass="20671">MKTSEASIGERIKMLRQAKSLTQEELATRAGLTKGFISQVERNLTSLSVESLIGILDALDEKPSRFFDGAFDEKIVFKLKDRVELEVEEVKKFQILVPAAQNRMMDPAIMELDVGEKTPEEEPHEGEEFGFILGGSVELALGDKTYKLKKGECFYFKATKRHQLANRGRNKAFVLWVSSPPNF</sequence>
<name>A0A351U7A8_9BACT</name>